<evidence type="ECO:0000259" key="2">
    <source>
        <dbReference type="Pfam" id="PF00534"/>
    </source>
</evidence>
<proteinExistence type="predicted"/>
<dbReference type="eggNOG" id="COG0438">
    <property type="taxonomic scope" value="Bacteria"/>
</dbReference>
<feature type="domain" description="Glycosyl transferase family 1" evidence="2">
    <location>
        <begin position="209"/>
        <end position="369"/>
    </location>
</feature>
<dbReference type="Pfam" id="PF00534">
    <property type="entry name" value="Glycos_transf_1"/>
    <property type="match status" value="1"/>
</dbReference>
<gene>
    <name evidence="3" type="ORF">BISU_2470</name>
</gene>
<dbReference type="PANTHER" id="PTHR12526">
    <property type="entry name" value="GLYCOSYLTRANSFERASE"/>
    <property type="match status" value="1"/>
</dbReference>
<dbReference type="Gene3D" id="3.40.50.2000">
    <property type="entry name" value="Glycogen Phosphorylase B"/>
    <property type="match status" value="2"/>
</dbReference>
<dbReference type="CDD" id="cd03811">
    <property type="entry name" value="GT4_GT28_WabH-like"/>
    <property type="match status" value="1"/>
</dbReference>
<dbReference type="EC" id="2.4.1.291" evidence="3"/>
<dbReference type="AlphaFoldDB" id="A0A087DSZ3"/>
<keyword evidence="4" id="KW-1185">Reference proteome</keyword>
<dbReference type="PANTHER" id="PTHR12526:SF630">
    <property type="entry name" value="GLYCOSYLTRANSFERASE"/>
    <property type="match status" value="1"/>
</dbReference>
<evidence type="ECO:0000313" key="3">
    <source>
        <dbReference type="EMBL" id="KFI98643.1"/>
    </source>
</evidence>
<dbReference type="GO" id="GO:0016757">
    <property type="term" value="F:glycosyltransferase activity"/>
    <property type="evidence" value="ECO:0007669"/>
    <property type="project" value="UniProtKB-KW"/>
</dbReference>
<dbReference type="STRING" id="77635.BISU_2470"/>
<dbReference type="EMBL" id="JGZR01000019">
    <property type="protein sequence ID" value="KFI98643.1"/>
    <property type="molecule type" value="Genomic_DNA"/>
</dbReference>
<sequence>MKKILFVMSQLYNGGAERSLVNLFNELPRDRYDIDLLLFRPQGMFIDQVPDYVNILPTPHKLLQRYSQKGESGYSEWTRLIPNIVSMLAAKGNTDKRRGFRWRHFYSHAIDALPEHYDVAVAYLSGEQLAYVDEKVDADRKYVWVHNDYIAAGYAAEYDRPHFANMNAIISISQHCVDVLKQVFPEYADKIRLLENITSSKLIRNRSKEFIPDEIDTGKSVLLTVGRFDEQKGVDLAIRAASLLQRQDFDFTWYLIGGGSKQEGALKNLIAELNVQDCFRLLGTRANPYPYIANCDVFVQPSRFEGKSMVLDEAKILAKPIVVTDYPTVHDQIHDNREGMVVAIDPESIAEGIGTLLRHPETRNVMASYLSNNDYGNADIISEYCRLFDGKSAQ</sequence>
<dbReference type="SUPFAM" id="SSF53756">
    <property type="entry name" value="UDP-Glycosyltransferase/glycogen phosphorylase"/>
    <property type="match status" value="1"/>
</dbReference>
<name>A0A087DSZ3_9BIFI</name>
<dbReference type="Proteomes" id="UP000029055">
    <property type="component" value="Unassembled WGS sequence"/>
</dbReference>
<keyword evidence="3" id="KW-0328">Glycosyltransferase</keyword>
<accession>A0A087DSZ3</accession>
<organism evidence="3 4">
    <name type="scientific">Bifidobacterium subtile</name>
    <dbReference type="NCBI Taxonomy" id="77635"/>
    <lineage>
        <taxon>Bacteria</taxon>
        <taxon>Bacillati</taxon>
        <taxon>Actinomycetota</taxon>
        <taxon>Actinomycetes</taxon>
        <taxon>Bifidobacteriales</taxon>
        <taxon>Bifidobacteriaceae</taxon>
        <taxon>Bifidobacterium</taxon>
    </lineage>
</organism>
<protein>
    <submittedName>
        <fullName evidence="3">Glycosyl transferase</fullName>
        <ecNumber evidence="3">2.4.1.291</ecNumber>
    </submittedName>
</protein>
<comment type="caution">
    <text evidence="3">The sequence shown here is derived from an EMBL/GenBank/DDBJ whole genome shotgun (WGS) entry which is preliminary data.</text>
</comment>
<reference evidence="3 4" key="1">
    <citation type="submission" date="2014-03" db="EMBL/GenBank/DDBJ databases">
        <title>Genomics of Bifidobacteria.</title>
        <authorList>
            <person name="Ventura M."/>
            <person name="Milani C."/>
            <person name="Lugli G.A."/>
        </authorList>
    </citation>
    <scope>NUCLEOTIDE SEQUENCE [LARGE SCALE GENOMIC DNA]</scope>
    <source>
        <strain evidence="3 4">LMG 11597</strain>
    </source>
</reference>
<evidence type="ECO:0000256" key="1">
    <source>
        <dbReference type="ARBA" id="ARBA00022679"/>
    </source>
</evidence>
<evidence type="ECO:0000313" key="4">
    <source>
        <dbReference type="Proteomes" id="UP000029055"/>
    </source>
</evidence>
<keyword evidence="1 3" id="KW-0808">Transferase</keyword>
<dbReference type="InterPro" id="IPR001296">
    <property type="entry name" value="Glyco_trans_1"/>
</dbReference>